<dbReference type="InterPro" id="IPR000192">
    <property type="entry name" value="Aminotrans_V_dom"/>
</dbReference>
<dbReference type="OrthoDB" id="9808002at2"/>
<dbReference type="AlphaFoldDB" id="A0A077MDT9"/>
<evidence type="ECO:0000259" key="9">
    <source>
        <dbReference type="Pfam" id="PF00266"/>
    </source>
</evidence>
<dbReference type="InterPro" id="IPR015424">
    <property type="entry name" value="PyrdxlP-dep_Trfase"/>
</dbReference>
<dbReference type="RefSeq" id="WP_048547495.1">
    <property type="nucleotide sequence ID" value="NZ_HF571038.1"/>
</dbReference>
<keyword evidence="5" id="KW-0663">Pyridoxal phosphate</keyword>
<evidence type="ECO:0000256" key="8">
    <source>
        <dbReference type="ARBA" id="ARBA00050776"/>
    </source>
</evidence>
<organism evidence="10 11">
    <name type="scientific">Nostocoides jenkinsii Ben 74</name>
    <dbReference type="NCBI Taxonomy" id="1193518"/>
    <lineage>
        <taxon>Bacteria</taxon>
        <taxon>Bacillati</taxon>
        <taxon>Actinomycetota</taxon>
        <taxon>Actinomycetes</taxon>
        <taxon>Micrococcales</taxon>
        <taxon>Intrasporangiaceae</taxon>
        <taxon>Nostocoides</taxon>
    </lineage>
</organism>
<dbReference type="Proteomes" id="UP000035720">
    <property type="component" value="Unassembled WGS sequence"/>
</dbReference>
<evidence type="ECO:0000256" key="2">
    <source>
        <dbReference type="ARBA" id="ARBA00006490"/>
    </source>
</evidence>
<dbReference type="PIRSF" id="PIRSF005572">
    <property type="entry name" value="NifS"/>
    <property type="match status" value="1"/>
</dbReference>
<evidence type="ECO:0000256" key="4">
    <source>
        <dbReference type="ARBA" id="ARBA00022723"/>
    </source>
</evidence>
<dbReference type="SUPFAM" id="SSF53383">
    <property type="entry name" value="PLP-dependent transferases"/>
    <property type="match status" value="1"/>
</dbReference>
<dbReference type="GO" id="GO:0008483">
    <property type="term" value="F:transaminase activity"/>
    <property type="evidence" value="ECO:0007669"/>
    <property type="project" value="UniProtKB-KW"/>
</dbReference>
<dbReference type="EMBL" id="CAJC01000199">
    <property type="protein sequence ID" value="CCI54834.1"/>
    <property type="molecule type" value="Genomic_DNA"/>
</dbReference>
<evidence type="ECO:0000256" key="3">
    <source>
        <dbReference type="ARBA" id="ARBA00022679"/>
    </source>
</evidence>
<dbReference type="PANTHER" id="PTHR11601">
    <property type="entry name" value="CYSTEINE DESULFURYLASE FAMILY MEMBER"/>
    <property type="match status" value="1"/>
</dbReference>
<dbReference type="InterPro" id="IPR016454">
    <property type="entry name" value="Cysteine_dSase"/>
</dbReference>
<keyword evidence="7" id="KW-0411">Iron-sulfur</keyword>
<evidence type="ECO:0000256" key="5">
    <source>
        <dbReference type="ARBA" id="ARBA00022898"/>
    </source>
</evidence>
<protein>
    <submittedName>
        <fullName evidence="10">Putative aminotransferase</fullName>
    </submittedName>
</protein>
<name>A0A077MDT9_9MICO</name>
<gene>
    <name evidence="10" type="ORF">BN13_840005</name>
</gene>
<dbReference type="PANTHER" id="PTHR11601:SF34">
    <property type="entry name" value="CYSTEINE DESULFURASE"/>
    <property type="match status" value="1"/>
</dbReference>
<keyword evidence="11" id="KW-1185">Reference proteome</keyword>
<comment type="catalytic activity">
    <reaction evidence="8">
        <text>(sulfur carrier)-H + L-cysteine = (sulfur carrier)-SH + L-alanine</text>
        <dbReference type="Rhea" id="RHEA:43892"/>
        <dbReference type="Rhea" id="RHEA-COMP:14737"/>
        <dbReference type="Rhea" id="RHEA-COMP:14739"/>
        <dbReference type="ChEBI" id="CHEBI:29917"/>
        <dbReference type="ChEBI" id="CHEBI:35235"/>
        <dbReference type="ChEBI" id="CHEBI:57972"/>
        <dbReference type="ChEBI" id="CHEBI:64428"/>
        <dbReference type="EC" id="2.8.1.7"/>
    </reaction>
</comment>
<comment type="similarity">
    <text evidence="2">Belongs to the class-V pyridoxal-phosphate-dependent aminotransferase family. NifS/IscS subfamily.</text>
</comment>
<dbReference type="GO" id="GO:0046872">
    <property type="term" value="F:metal ion binding"/>
    <property type="evidence" value="ECO:0007669"/>
    <property type="project" value="UniProtKB-KW"/>
</dbReference>
<reference evidence="10 11" key="1">
    <citation type="journal article" date="2013" name="ISME J.">
        <title>A metabolic model for members of the genus Tetrasphaera involved in enhanced biological phosphorus removal.</title>
        <authorList>
            <person name="Kristiansen R."/>
            <person name="Nguyen H.T.T."/>
            <person name="Saunders A.M."/>
            <person name="Nielsen J.L."/>
            <person name="Wimmer R."/>
            <person name="Le V.Q."/>
            <person name="McIlroy S.J."/>
            <person name="Petrovski S."/>
            <person name="Seviour R.J."/>
            <person name="Calteau A."/>
            <person name="Nielsen K.L."/>
            <person name="Nielsen P.H."/>
        </authorList>
    </citation>
    <scope>NUCLEOTIDE SEQUENCE [LARGE SCALE GENOMIC DNA]</scope>
    <source>
        <strain evidence="10 11">Ben 74</strain>
    </source>
</reference>
<dbReference type="Gene3D" id="3.40.640.10">
    <property type="entry name" value="Type I PLP-dependent aspartate aminotransferase-like (Major domain)"/>
    <property type="match status" value="1"/>
</dbReference>
<dbReference type="Gene3D" id="3.90.1150.10">
    <property type="entry name" value="Aspartate Aminotransferase, domain 1"/>
    <property type="match status" value="1"/>
</dbReference>
<dbReference type="GO" id="GO:0031071">
    <property type="term" value="F:cysteine desulfurase activity"/>
    <property type="evidence" value="ECO:0007669"/>
    <property type="project" value="UniProtKB-EC"/>
</dbReference>
<feature type="domain" description="Aminotransferase class V" evidence="9">
    <location>
        <begin position="248"/>
        <end position="355"/>
    </location>
</feature>
<feature type="domain" description="Aminotransferase class V" evidence="9">
    <location>
        <begin position="36"/>
        <end position="188"/>
    </location>
</feature>
<accession>A0A077MDT9</accession>
<keyword evidence="4" id="KW-0479">Metal-binding</keyword>
<keyword evidence="10" id="KW-0032">Aminotransferase</keyword>
<dbReference type="Pfam" id="PF00266">
    <property type="entry name" value="Aminotran_5"/>
    <property type="match status" value="2"/>
</dbReference>
<dbReference type="GO" id="GO:0051536">
    <property type="term" value="F:iron-sulfur cluster binding"/>
    <property type="evidence" value="ECO:0007669"/>
    <property type="project" value="UniProtKB-KW"/>
</dbReference>
<comment type="cofactor">
    <cofactor evidence="1">
        <name>pyridoxal 5'-phosphate</name>
        <dbReference type="ChEBI" id="CHEBI:597326"/>
    </cofactor>
</comment>
<dbReference type="STRING" id="1193518.BN13_840005"/>
<evidence type="ECO:0000256" key="6">
    <source>
        <dbReference type="ARBA" id="ARBA00023004"/>
    </source>
</evidence>
<dbReference type="InterPro" id="IPR015422">
    <property type="entry name" value="PyrdxlP-dep_Trfase_small"/>
</dbReference>
<keyword evidence="3 10" id="KW-0808">Transferase</keyword>
<sequence>MPPTPTPSANLDAAPGQLHPLAKQTLLAAIEAGWADPRRLYREARTARAFLDQAREVLASGLGTRPEELSFHAGGASAAIGAALDGLAWPRRRTGEAVVASAVEHSSVLIPSRYAAAHAPESARLIEVGVERDGRVDLAQWSDAVATGGVAVAALQQANGEVGTIQPLHEAYAACARSGVPLLVDAQVSLGRVGAPAAYDALVGDAATVGGPPLGLLVTPARTRFARSGAPREAEFGRADSPVWVPLALAAAEAWQQSAAARVADAAEAAALTARIREAAAAIPDVEVAGHPDDRLPHIVTFSALYVDGETIVGELDRLGLSVASGSACTASTLEPSHVLAAMGLLTHGNVRITLPWAAMAPDRAAAIDRLIEALPGVIAAARARLGADGL</sequence>
<comment type="caution">
    <text evidence="10">The sequence shown here is derived from an EMBL/GenBank/DDBJ whole genome shotgun (WGS) entry which is preliminary data.</text>
</comment>
<evidence type="ECO:0000256" key="1">
    <source>
        <dbReference type="ARBA" id="ARBA00001933"/>
    </source>
</evidence>
<evidence type="ECO:0000313" key="10">
    <source>
        <dbReference type="EMBL" id="CCI54834.1"/>
    </source>
</evidence>
<keyword evidence="6" id="KW-0408">Iron</keyword>
<evidence type="ECO:0000313" key="11">
    <source>
        <dbReference type="Proteomes" id="UP000035720"/>
    </source>
</evidence>
<proteinExistence type="inferred from homology"/>
<dbReference type="InterPro" id="IPR015421">
    <property type="entry name" value="PyrdxlP-dep_Trfase_major"/>
</dbReference>
<evidence type="ECO:0000256" key="7">
    <source>
        <dbReference type="ARBA" id="ARBA00023014"/>
    </source>
</evidence>